<comment type="caution">
    <text evidence="13">The sequence shown here is derived from an EMBL/GenBank/DDBJ whole genome shotgun (WGS) entry which is preliminary data.</text>
</comment>
<evidence type="ECO:0000313" key="13">
    <source>
        <dbReference type="EMBL" id="MCY0389658.1"/>
    </source>
</evidence>
<keyword evidence="3" id="KW-1003">Cell membrane</keyword>
<feature type="region of interest" description="Disordered" evidence="11">
    <location>
        <begin position="457"/>
        <end position="476"/>
    </location>
</feature>
<keyword evidence="4 10" id="KW-0812">Transmembrane</keyword>
<feature type="domain" description="Cation/H+ exchanger transmembrane" evidence="12">
    <location>
        <begin position="15"/>
        <end position="420"/>
    </location>
</feature>
<feature type="transmembrane region" description="Helical" evidence="10">
    <location>
        <begin position="397"/>
        <end position="420"/>
    </location>
</feature>
<evidence type="ECO:0000313" key="14">
    <source>
        <dbReference type="Proteomes" id="UP001082899"/>
    </source>
</evidence>
<keyword evidence="9 10" id="KW-0739">Sodium transport</keyword>
<evidence type="ECO:0000256" key="1">
    <source>
        <dbReference type="ARBA" id="ARBA00004651"/>
    </source>
</evidence>
<keyword evidence="10" id="KW-0050">Antiport</keyword>
<feature type="transmembrane region" description="Helical" evidence="10">
    <location>
        <begin position="358"/>
        <end position="385"/>
    </location>
</feature>
<evidence type="ECO:0000256" key="10">
    <source>
        <dbReference type="RuleBase" id="RU366002"/>
    </source>
</evidence>
<evidence type="ECO:0000259" key="12">
    <source>
        <dbReference type="Pfam" id="PF00999"/>
    </source>
</evidence>
<dbReference type="PANTHER" id="PTHR10110">
    <property type="entry name" value="SODIUM/HYDROGEN EXCHANGER"/>
    <property type="match status" value="1"/>
</dbReference>
<dbReference type="InterPro" id="IPR018422">
    <property type="entry name" value="Cation/H_exchanger_CPA1"/>
</dbReference>
<keyword evidence="6 10" id="KW-0915">Sodium</keyword>
<evidence type="ECO:0000256" key="9">
    <source>
        <dbReference type="ARBA" id="ARBA00023201"/>
    </source>
</evidence>
<dbReference type="InterPro" id="IPR006153">
    <property type="entry name" value="Cation/H_exchanger_TM"/>
</dbReference>
<evidence type="ECO:0000256" key="5">
    <source>
        <dbReference type="ARBA" id="ARBA00022989"/>
    </source>
</evidence>
<dbReference type="EMBL" id="JAPMXC010000011">
    <property type="protein sequence ID" value="MCY0389658.1"/>
    <property type="molecule type" value="Genomic_DNA"/>
</dbReference>
<proteinExistence type="inferred from homology"/>
<keyword evidence="7 10" id="KW-0406">Ion transport</keyword>
<evidence type="ECO:0000256" key="2">
    <source>
        <dbReference type="ARBA" id="ARBA00022448"/>
    </source>
</evidence>
<comment type="similarity">
    <text evidence="10">Belongs to the monovalent cation:proton antiporter 1 (CPA1) transporter (TC 2.A.36) family.</text>
</comment>
<dbReference type="NCBIfam" id="TIGR00831">
    <property type="entry name" value="a_cpa1"/>
    <property type="match status" value="1"/>
</dbReference>
<evidence type="ECO:0000256" key="11">
    <source>
        <dbReference type="SAM" id="MobiDB-lite"/>
    </source>
</evidence>
<feature type="transmembrane region" description="Helical" evidence="10">
    <location>
        <begin position="46"/>
        <end position="67"/>
    </location>
</feature>
<sequence length="576" mass="62328">MQTVFTVLILLLAVALSGTAARLVPFAIPLPLIQIAIGALLASPRLGLHITFVPEVFLLLFIPPLLFADGWRMPKRELFHYRRPILMLALGLVFFTIAGLGYFVHWLIPSIPLAVSFALAAVLSPTDAVALSGIVPRGRMPLQLKHILEGEALLNDASGLVAFKFAVAAALTGTFSFWSASLSFVLIAVGGIALGVALTWPFNWLRQKIARLSEDDDPGIQIILILLLPFAAYLLAEHIGLSGILAAVAAGMAMNFTTDLGSESVATRMRGASVWAMIEMIFNGFVFILLGLQFPSIIGRALIDAHRMHNGELGALILHVVAIFLAMFVLRMVWVWLLRWISSRRVARQGKANALPGLRIAAITSLAGVRGAITLAGVLSVPLTMGDGSPFPGRDSIVFLAAGVIICSLVVATLGLPLVLGRNKDLGRESERREERAARASAGKAALKAIEREYERIQNEGRAPGTGASDSAEDDVQNQDTLAADIAKQVTQIYKRPLHLLGENPEDDESLRERARRADALTWRFHIAALRAEREAFFRMQASNAINDETLTRLLRETDLAESAVLTRGGQHHAGG</sequence>
<feature type="transmembrane region" description="Helical" evidence="10">
    <location>
        <begin position="241"/>
        <end position="260"/>
    </location>
</feature>
<name>A0ABT3ZUZ4_9BURK</name>
<feature type="transmembrane region" description="Helical" evidence="10">
    <location>
        <begin position="114"/>
        <end position="136"/>
    </location>
</feature>
<feature type="transmembrane region" description="Helical" evidence="10">
    <location>
        <begin position="88"/>
        <end position="108"/>
    </location>
</feature>
<feature type="transmembrane region" description="Helical" evidence="10">
    <location>
        <begin position="272"/>
        <end position="294"/>
    </location>
</feature>
<comment type="function">
    <text evidence="10">Na(+)/H(+) antiporter that extrudes sodium in exchange for external protons.</text>
</comment>
<dbReference type="RefSeq" id="WP_267849587.1">
    <property type="nucleotide sequence ID" value="NZ_JAPMXC010000011.1"/>
</dbReference>
<keyword evidence="8 10" id="KW-0472">Membrane</keyword>
<accession>A0ABT3ZUZ4</accession>
<organism evidence="13 14">
    <name type="scientific">Robbsia betulipollinis</name>
    <dbReference type="NCBI Taxonomy" id="2981849"/>
    <lineage>
        <taxon>Bacteria</taxon>
        <taxon>Pseudomonadati</taxon>
        <taxon>Pseudomonadota</taxon>
        <taxon>Betaproteobacteria</taxon>
        <taxon>Burkholderiales</taxon>
        <taxon>Burkholderiaceae</taxon>
        <taxon>Robbsia</taxon>
    </lineage>
</organism>
<comment type="subcellular location">
    <subcellularLocation>
        <location evidence="10">Cell inner membrane</location>
        <topology evidence="10">Multi-pass membrane protein</topology>
    </subcellularLocation>
    <subcellularLocation>
        <location evidence="1">Cell membrane</location>
        <topology evidence="1">Multi-pass membrane protein</topology>
    </subcellularLocation>
</comment>
<dbReference type="Gene3D" id="6.10.140.1330">
    <property type="match status" value="1"/>
</dbReference>
<reference evidence="13" key="1">
    <citation type="submission" date="2022-11" db="EMBL/GenBank/DDBJ databases">
        <title>Robbsia betulipollinis sp. nov., isolated from pollen of birch (Betula pendula).</title>
        <authorList>
            <person name="Shi H."/>
            <person name="Ambika Manirajan B."/>
            <person name="Ratering S."/>
            <person name="Geissler-Plaum R."/>
            <person name="Schnell S."/>
        </authorList>
    </citation>
    <scope>NUCLEOTIDE SEQUENCE</scope>
    <source>
        <strain evidence="13">Bb-Pol-6</strain>
    </source>
</reference>
<evidence type="ECO:0000256" key="4">
    <source>
        <dbReference type="ARBA" id="ARBA00022692"/>
    </source>
</evidence>
<keyword evidence="2 10" id="KW-0813">Transport</keyword>
<feature type="transmembrane region" description="Helical" evidence="10">
    <location>
        <begin position="314"/>
        <end position="337"/>
    </location>
</feature>
<evidence type="ECO:0000256" key="3">
    <source>
        <dbReference type="ARBA" id="ARBA00022475"/>
    </source>
</evidence>
<keyword evidence="14" id="KW-1185">Reference proteome</keyword>
<dbReference type="Pfam" id="PF00999">
    <property type="entry name" value="Na_H_Exchanger"/>
    <property type="match status" value="1"/>
</dbReference>
<feature type="transmembrane region" description="Helical" evidence="10">
    <location>
        <begin position="157"/>
        <end position="178"/>
    </location>
</feature>
<keyword evidence="5 10" id="KW-1133">Transmembrane helix</keyword>
<evidence type="ECO:0000256" key="8">
    <source>
        <dbReference type="ARBA" id="ARBA00023136"/>
    </source>
</evidence>
<evidence type="ECO:0000256" key="6">
    <source>
        <dbReference type="ARBA" id="ARBA00023053"/>
    </source>
</evidence>
<gene>
    <name evidence="13" type="ORF">OVY01_21150</name>
</gene>
<dbReference type="PANTHER" id="PTHR10110:SF86">
    <property type="entry name" value="SODIUM_HYDROGEN EXCHANGER 7"/>
    <property type="match status" value="1"/>
</dbReference>
<evidence type="ECO:0000256" key="7">
    <source>
        <dbReference type="ARBA" id="ARBA00023065"/>
    </source>
</evidence>
<dbReference type="InterPro" id="IPR004705">
    <property type="entry name" value="Cation/H_exchanger_CPA1_bac"/>
</dbReference>
<feature type="transmembrane region" description="Helical" evidence="10">
    <location>
        <begin position="217"/>
        <end position="235"/>
    </location>
</feature>
<keyword evidence="10" id="KW-0997">Cell inner membrane</keyword>
<dbReference type="Proteomes" id="UP001082899">
    <property type="component" value="Unassembled WGS sequence"/>
</dbReference>
<feature type="transmembrane region" description="Helical" evidence="10">
    <location>
        <begin position="184"/>
        <end position="205"/>
    </location>
</feature>
<protein>
    <submittedName>
        <fullName evidence="13">Na+/H+ antiporter</fullName>
    </submittedName>
</protein>